<dbReference type="InterPro" id="IPR005856">
    <property type="entry name" value="Cys_synth"/>
</dbReference>
<evidence type="ECO:0000256" key="10">
    <source>
        <dbReference type="PIRSR" id="PIRSR605856-51"/>
    </source>
</evidence>
<evidence type="ECO:0000256" key="1">
    <source>
        <dbReference type="ARBA" id="ARBA00001933"/>
    </source>
</evidence>
<comment type="cofactor">
    <cofactor evidence="1 9">
        <name>pyridoxal 5'-phosphate</name>
        <dbReference type="ChEBI" id="CHEBI:597326"/>
    </cofactor>
</comment>
<evidence type="ECO:0000256" key="6">
    <source>
        <dbReference type="ARBA" id="ARBA00022898"/>
    </source>
</evidence>
<feature type="domain" description="Tryptophan synthase beta chain-like PALP" evidence="11">
    <location>
        <begin position="9"/>
        <end position="288"/>
    </location>
</feature>
<proteinExistence type="inferred from homology"/>
<dbReference type="Pfam" id="PF00291">
    <property type="entry name" value="PALP"/>
    <property type="match status" value="1"/>
</dbReference>
<organism evidence="12">
    <name type="scientific">Geobacter metallireducens</name>
    <dbReference type="NCBI Taxonomy" id="28232"/>
    <lineage>
        <taxon>Bacteria</taxon>
        <taxon>Pseudomonadati</taxon>
        <taxon>Thermodesulfobacteriota</taxon>
        <taxon>Desulfuromonadia</taxon>
        <taxon>Geobacterales</taxon>
        <taxon>Geobacteraceae</taxon>
        <taxon>Geobacter</taxon>
    </lineage>
</organism>
<protein>
    <recommendedName>
        <fullName evidence="3">cysteine synthase</fullName>
        <ecNumber evidence="3">2.5.1.47</ecNumber>
    </recommendedName>
</protein>
<evidence type="ECO:0000256" key="9">
    <source>
        <dbReference type="PIRSR" id="PIRSR605856-50"/>
    </source>
</evidence>
<evidence type="ECO:0000256" key="3">
    <source>
        <dbReference type="ARBA" id="ARBA00012681"/>
    </source>
</evidence>
<dbReference type="GO" id="GO:0004124">
    <property type="term" value="F:cysteine synthase activity"/>
    <property type="evidence" value="ECO:0007669"/>
    <property type="project" value="UniProtKB-EC"/>
</dbReference>
<feature type="binding site" evidence="9">
    <location>
        <position position="261"/>
    </location>
    <ligand>
        <name>pyridoxal 5'-phosphate</name>
        <dbReference type="ChEBI" id="CHEBI:597326"/>
    </ligand>
</feature>
<dbReference type="NCBIfam" id="TIGR01136">
    <property type="entry name" value="cysKM"/>
    <property type="match status" value="1"/>
</dbReference>
<feature type="modified residue" description="N6-(pyridoxal phosphate)lysine" evidence="10">
    <location>
        <position position="45"/>
    </location>
</feature>
<comment type="similarity">
    <text evidence="2">Belongs to the cysteine synthase/cystathionine beta-synthase family.</text>
</comment>
<keyword evidence="7" id="KW-0198">Cysteine biosynthesis</keyword>
<dbReference type="FunFam" id="3.40.50.1100:FF:000006">
    <property type="entry name" value="Cysteine synthase"/>
    <property type="match status" value="1"/>
</dbReference>
<comment type="catalytic activity">
    <reaction evidence="8">
        <text>O-acetyl-L-serine + hydrogen sulfide = L-cysteine + acetate</text>
        <dbReference type="Rhea" id="RHEA:14829"/>
        <dbReference type="ChEBI" id="CHEBI:29919"/>
        <dbReference type="ChEBI" id="CHEBI:30089"/>
        <dbReference type="ChEBI" id="CHEBI:35235"/>
        <dbReference type="ChEBI" id="CHEBI:58340"/>
        <dbReference type="EC" id="2.5.1.47"/>
    </reaction>
</comment>
<dbReference type="GO" id="GO:0006535">
    <property type="term" value="P:cysteine biosynthetic process from serine"/>
    <property type="evidence" value="ECO:0007669"/>
    <property type="project" value="InterPro"/>
</dbReference>
<dbReference type="AlphaFoldDB" id="A0A831UG15"/>
<dbReference type="InterPro" id="IPR001926">
    <property type="entry name" value="TrpB-like_PALP"/>
</dbReference>
<keyword evidence="6 9" id="KW-0663">Pyridoxal phosphate</keyword>
<dbReference type="EC" id="2.5.1.47" evidence="3"/>
<feature type="binding site" evidence="9">
    <location>
        <position position="75"/>
    </location>
    <ligand>
        <name>pyridoxal 5'-phosphate</name>
        <dbReference type="ChEBI" id="CHEBI:597326"/>
    </ligand>
</feature>
<dbReference type="InterPro" id="IPR050214">
    <property type="entry name" value="Cys_Synth/Cystath_Beta-Synth"/>
</dbReference>
<evidence type="ECO:0000256" key="5">
    <source>
        <dbReference type="ARBA" id="ARBA00022679"/>
    </source>
</evidence>
<keyword evidence="4" id="KW-0028">Amino-acid biosynthesis</keyword>
<dbReference type="CDD" id="cd01561">
    <property type="entry name" value="CBS_like"/>
    <property type="match status" value="1"/>
</dbReference>
<evidence type="ECO:0000256" key="8">
    <source>
        <dbReference type="ARBA" id="ARBA00047931"/>
    </source>
</evidence>
<evidence type="ECO:0000256" key="2">
    <source>
        <dbReference type="ARBA" id="ARBA00007103"/>
    </source>
</evidence>
<keyword evidence="5" id="KW-0808">Transferase</keyword>
<gene>
    <name evidence="12" type="ORF">ENQ87_05120</name>
</gene>
<evidence type="ECO:0000313" key="12">
    <source>
        <dbReference type="EMBL" id="HEN41749.1"/>
    </source>
</evidence>
<reference evidence="12" key="1">
    <citation type="journal article" date="2020" name="mSystems">
        <title>Genome- and Community-Level Interaction Insights into Carbon Utilization and Element Cycling Functions of Hydrothermarchaeota in Hydrothermal Sediment.</title>
        <authorList>
            <person name="Zhou Z."/>
            <person name="Liu Y."/>
            <person name="Xu W."/>
            <person name="Pan J."/>
            <person name="Luo Z.H."/>
            <person name="Li M."/>
        </authorList>
    </citation>
    <scope>NUCLEOTIDE SEQUENCE [LARGE SCALE GENOMIC DNA]</scope>
    <source>
        <strain evidence="12">SpSt-349</strain>
    </source>
</reference>
<dbReference type="InterPro" id="IPR036052">
    <property type="entry name" value="TrpB-like_PALP_sf"/>
</dbReference>
<evidence type="ECO:0000256" key="4">
    <source>
        <dbReference type="ARBA" id="ARBA00022605"/>
    </source>
</evidence>
<evidence type="ECO:0000259" key="11">
    <source>
        <dbReference type="Pfam" id="PF00291"/>
    </source>
</evidence>
<evidence type="ECO:0000256" key="7">
    <source>
        <dbReference type="ARBA" id="ARBA00023192"/>
    </source>
</evidence>
<dbReference type="SUPFAM" id="SSF53686">
    <property type="entry name" value="Tryptophan synthase beta subunit-like PLP-dependent enzymes"/>
    <property type="match status" value="1"/>
</dbReference>
<dbReference type="EMBL" id="DSOV01000018">
    <property type="protein sequence ID" value="HEN41749.1"/>
    <property type="molecule type" value="Genomic_DNA"/>
</dbReference>
<sequence>MEHTPFSLSGSIGATPLVEIRKLNPNPKVRILAKLEGNNVGGSVKDRPALYMLSKAEASGELTAERTILEPTSGNTGIAIAMLGAAKGYRVKLVMPACVSLERRAVLEAYGAELVLSPAEEATDGAIRLAHLILDEEPDRYYMPNQYANPNNPLAHYETTGPEIHRDTDGAVDFFVAGMGTGGTLMGVSRYFREKKPAVGIVGVEPRLGHKVQGLKNMQEAIVPPIYNSAALDLKLTVHDEPAFETARNLAIREGLFVGMSSGAAVAGAIQVARDAPAGSTIVVLLPDRGDRYLSTVLFRSVCGKCPP</sequence>
<accession>A0A831UG15</accession>
<comment type="caution">
    <text evidence="12">The sequence shown here is derived from an EMBL/GenBank/DDBJ whole genome shotgun (WGS) entry which is preliminary data.</text>
</comment>
<dbReference type="PANTHER" id="PTHR10314">
    <property type="entry name" value="CYSTATHIONINE BETA-SYNTHASE"/>
    <property type="match status" value="1"/>
</dbReference>
<dbReference type="Gene3D" id="3.40.50.1100">
    <property type="match status" value="2"/>
</dbReference>
<feature type="binding site" evidence="9">
    <location>
        <begin position="180"/>
        <end position="184"/>
    </location>
    <ligand>
        <name>pyridoxal 5'-phosphate</name>
        <dbReference type="ChEBI" id="CHEBI:597326"/>
    </ligand>
</feature>
<name>A0A831UG15_GEOME</name>